<reference evidence="2" key="1">
    <citation type="submission" date="2021-03" db="EMBL/GenBank/DDBJ databases">
        <title>Comparative genomics and phylogenomic investigation of the class Geoglossomycetes provide insights into ecological specialization and systematics.</title>
        <authorList>
            <person name="Melie T."/>
            <person name="Pirro S."/>
            <person name="Miller A.N."/>
            <person name="Quandt A."/>
        </authorList>
    </citation>
    <scope>NUCLEOTIDE SEQUENCE</scope>
    <source>
        <strain evidence="2">CAQ_001_2017</strain>
    </source>
</reference>
<dbReference type="Proteomes" id="UP000750711">
    <property type="component" value="Unassembled WGS sequence"/>
</dbReference>
<comment type="caution">
    <text evidence="2">The sequence shown here is derived from an EMBL/GenBank/DDBJ whole genome shotgun (WGS) entry which is preliminary data.</text>
</comment>
<evidence type="ECO:0000256" key="1">
    <source>
        <dbReference type="SAM" id="MobiDB-lite"/>
    </source>
</evidence>
<name>A0A9P8L4L3_9PEZI</name>
<gene>
    <name evidence="2" type="ORF">GP486_007813</name>
</gene>
<evidence type="ECO:0000313" key="3">
    <source>
        <dbReference type="Proteomes" id="UP000750711"/>
    </source>
</evidence>
<dbReference type="AlphaFoldDB" id="A0A9P8L4L3"/>
<organism evidence="2 3">
    <name type="scientific">Trichoglossum hirsutum</name>
    <dbReference type="NCBI Taxonomy" id="265104"/>
    <lineage>
        <taxon>Eukaryota</taxon>
        <taxon>Fungi</taxon>
        <taxon>Dikarya</taxon>
        <taxon>Ascomycota</taxon>
        <taxon>Pezizomycotina</taxon>
        <taxon>Geoglossomycetes</taxon>
        <taxon>Geoglossales</taxon>
        <taxon>Geoglossaceae</taxon>
        <taxon>Trichoglossum</taxon>
    </lineage>
</organism>
<sequence length="794" mass="84471">MTSMIIPKDTGPAESMIQQSLAQEGENWLTRSKSDPTGVSSSRFLDQTPPSADRSSSDSTSTHSSLDRTRLSLPTTRSRSAPKIPHKLQLPSFDSLGIAAPHPDRPRGLRACQLTKDIHERSMLTIGNPQSPARDGSRNGFSKFGLSNGGLNAFGGGEQYPQGRVGCSLLLTPPDENGVVDWGVSPRSFDGTAASSPSTDPDHELKHMKPLLASAATSDSGMDSSGADNASIDSSNATERKNDDSRTNSYESRTLHNGSSGEGGLNSAVEVLLVKSLPCSTVTEAIRILSYTLPCPPCFGSGSSPNGGATFSGRPQNLNRTGSAHDAEPGPAISTAITLITDTVQERYSRPGGKTYIHINYAVPPTFDLGNLPSTPPLTGPSYNQGVVLSPGYFGRAGIDLATGYRAADASGGSPGYFGSSLFNSVVLATPPAHSPYQGPKSLDGDFSRMVNSSPVKRWAPLSSPNPILPPSSQHISLLERFIPPASPSDDQIMFSPDSSILFDRLFELSPDGGSLMFIYPTRAGARDFCRHYLGPVIEPLLRRLMVLHQLPPHLLASIQKMTAVEDMMEFEDLRERLRAMCADINAGDAAEGDTAGEVRPEEVEIKTAIRKAGVQLVCASRQKVCLDSRVWPEWWAQQEAPRVRQLVRRHFASVPMPPPTNPITLNLPSTFPSSAPTSVSTQFPGAVMEEDSSVEDFCSPANSPSQLLSYTSASPGDLSREILEGVRAAGSPASSRGFGEVVADSLLRSSGPGGVGISMGTTGLSHGRRAAADVATHVREGVEVGVFVLRRTR</sequence>
<feature type="compositionally biased region" description="Low complexity" evidence="1">
    <location>
        <begin position="51"/>
        <end position="64"/>
    </location>
</feature>
<feature type="compositionally biased region" description="Polar residues" evidence="1">
    <location>
        <begin position="215"/>
        <end position="237"/>
    </location>
</feature>
<proteinExistence type="predicted"/>
<feature type="compositionally biased region" description="Polar residues" evidence="1">
    <location>
        <begin position="247"/>
        <end position="259"/>
    </location>
</feature>
<evidence type="ECO:0000313" key="2">
    <source>
        <dbReference type="EMBL" id="KAH0548643.1"/>
    </source>
</evidence>
<accession>A0A9P8L4L3</accession>
<dbReference type="EMBL" id="JAGHQM010002454">
    <property type="protein sequence ID" value="KAH0548643.1"/>
    <property type="molecule type" value="Genomic_DNA"/>
</dbReference>
<keyword evidence="3" id="KW-1185">Reference proteome</keyword>
<protein>
    <submittedName>
        <fullName evidence="2">Uncharacterized protein</fullName>
    </submittedName>
</protein>
<feature type="compositionally biased region" description="Polar residues" evidence="1">
    <location>
        <begin position="29"/>
        <end position="50"/>
    </location>
</feature>
<feature type="region of interest" description="Disordered" evidence="1">
    <location>
        <begin position="215"/>
        <end position="263"/>
    </location>
</feature>
<feature type="region of interest" description="Disordered" evidence="1">
    <location>
        <begin position="1"/>
        <end position="87"/>
    </location>
</feature>